<evidence type="ECO:0000259" key="1">
    <source>
        <dbReference type="PROSITE" id="PS51819"/>
    </source>
</evidence>
<dbReference type="RefSeq" id="WP_099620897.1">
    <property type="nucleotide sequence ID" value="NZ_CP024201.1"/>
</dbReference>
<dbReference type="InterPro" id="IPR004360">
    <property type="entry name" value="Glyas_Fos-R_dOase_dom"/>
</dbReference>
<name>A0A2D2AUF7_9CAUL</name>
<dbReference type="PROSITE" id="PS51819">
    <property type="entry name" value="VOC"/>
    <property type="match status" value="1"/>
</dbReference>
<dbReference type="SUPFAM" id="SSF54593">
    <property type="entry name" value="Glyoxalase/Bleomycin resistance protein/Dihydroxybiphenyl dioxygenase"/>
    <property type="match status" value="1"/>
</dbReference>
<proteinExistence type="predicted"/>
<dbReference type="InterPro" id="IPR037523">
    <property type="entry name" value="VOC_core"/>
</dbReference>
<dbReference type="EMBL" id="CP024201">
    <property type="protein sequence ID" value="ATQ41640.1"/>
    <property type="molecule type" value="Genomic_DNA"/>
</dbReference>
<dbReference type="InterPro" id="IPR029068">
    <property type="entry name" value="Glyas_Bleomycin-R_OHBP_Dase"/>
</dbReference>
<dbReference type="AlphaFoldDB" id="A0A2D2AUF7"/>
<reference evidence="2 3" key="1">
    <citation type="submission" date="2017-10" db="EMBL/GenBank/DDBJ databases">
        <title>Genome sequence of Caulobacter mirabilis FWC38.</title>
        <authorList>
            <person name="Fiebig A."/>
            <person name="Crosson S."/>
        </authorList>
    </citation>
    <scope>NUCLEOTIDE SEQUENCE [LARGE SCALE GENOMIC DNA]</scope>
    <source>
        <strain evidence="2 3">FWC 38</strain>
    </source>
</reference>
<dbReference type="KEGG" id="cmb:CSW64_04030"/>
<organism evidence="2 3">
    <name type="scientific">Caulobacter mirabilis</name>
    <dbReference type="NCBI Taxonomy" id="69666"/>
    <lineage>
        <taxon>Bacteria</taxon>
        <taxon>Pseudomonadati</taxon>
        <taxon>Pseudomonadota</taxon>
        <taxon>Alphaproteobacteria</taxon>
        <taxon>Caulobacterales</taxon>
        <taxon>Caulobacteraceae</taxon>
        <taxon>Caulobacter</taxon>
    </lineage>
</organism>
<dbReference type="Gene3D" id="3.10.180.10">
    <property type="entry name" value="2,3-Dihydroxybiphenyl 1,2-Dioxygenase, domain 1"/>
    <property type="match status" value="1"/>
</dbReference>
<protein>
    <submittedName>
        <fullName evidence="2">Glyoxalase</fullName>
    </submittedName>
</protein>
<dbReference type="OrthoDB" id="9806868at2"/>
<sequence length="132" mass="14469">MTVQARDLCPLLQVFDMPASLAFYCDALGFTSVEGTPDWRLLRLGDAWLMLNTAYEAHERPPQPDPARVLGHRDVCSYISVDGGLDALYAELVAKGLSPSQPQTQAYGMRQMYLADPDAYGVCFQHAAGDDA</sequence>
<evidence type="ECO:0000313" key="3">
    <source>
        <dbReference type="Proteomes" id="UP000228945"/>
    </source>
</evidence>
<dbReference type="Pfam" id="PF00903">
    <property type="entry name" value="Glyoxalase"/>
    <property type="match status" value="1"/>
</dbReference>
<accession>A0A2D2AUF7</accession>
<keyword evidence="3" id="KW-1185">Reference proteome</keyword>
<gene>
    <name evidence="2" type="ORF">CSW64_04030</name>
</gene>
<evidence type="ECO:0000313" key="2">
    <source>
        <dbReference type="EMBL" id="ATQ41640.1"/>
    </source>
</evidence>
<feature type="domain" description="VOC" evidence="1">
    <location>
        <begin position="6"/>
        <end position="127"/>
    </location>
</feature>
<dbReference type="Proteomes" id="UP000228945">
    <property type="component" value="Chromosome"/>
</dbReference>